<feature type="compositionally biased region" description="Basic and acidic residues" evidence="1">
    <location>
        <begin position="1"/>
        <end position="10"/>
    </location>
</feature>
<protein>
    <submittedName>
        <fullName evidence="2">Uncharacterized protein</fullName>
    </submittedName>
</protein>
<feature type="region of interest" description="Disordered" evidence="1">
    <location>
        <begin position="1"/>
        <end position="37"/>
    </location>
</feature>
<sequence length="229" mass="24464">MGCGKSKHDVAAGNTITRKKSDVGSNKSNYKDLEPTVNASILEEQKEKQIPSQESSKEVVAGVRDVNVMIVAGVQDGNVEAVGSEQDANVEAVAVVQDANDEAVAVVQDANVEVVAVVQDIANEKEELKGGGKDVEIKEESVVEKQEPGKLISEESSDNVSDGKSEKESLSNESAKLDDDAKETLVEKETKQEAENEEPQAMKQENADEEPEDANPITAELEVASPTTN</sequence>
<feature type="compositionally biased region" description="Basic and acidic residues" evidence="1">
    <location>
        <begin position="125"/>
        <end position="148"/>
    </location>
</feature>
<gene>
    <name evidence="2" type="ORF">POPTR_008G205500</name>
</gene>
<evidence type="ECO:0000313" key="2">
    <source>
        <dbReference type="EMBL" id="RQO95020.1"/>
    </source>
</evidence>
<dbReference type="EMBL" id="CM009297">
    <property type="protein sequence ID" value="RQO95020.1"/>
    <property type="molecule type" value="Genomic_DNA"/>
</dbReference>
<feature type="compositionally biased region" description="Basic and acidic residues" evidence="1">
    <location>
        <begin position="161"/>
        <end position="194"/>
    </location>
</feature>
<reference evidence="2 3" key="1">
    <citation type="journal article" date="2006" name="Science">
        <title>The genome of black cottonwood, Populus trichocarpa (Torr. &amp; Gray).</title>
        <authorList>
            <person name="Tuskan G.A."/>
            <person name="Difazio S."/>
            <person name="Jansson S."/>
            <person name="Bohlmann J."/>
            <person name="Grigoriev I."/>
            <person name="Hellsten U."/>
            <person name="Putnam N."/>
            <person name="Ralph S."/>
            <person name="Rombauts S."/>
            <person name="Salamov A."/>
            <person name="Schein J."/>
            <person name="Sterck L."/>
            <person name="Aerts A."/>
            <person name="Bhalerao R.R."/>
            <person name="Bhalerao R.P."/>
            <person name="Blaudez D."/>
            <person name="Boerjan W."/>
            <person name="Brun A."/>
            <person name="Brunner A."/>
            <person name="Busov V."/>
            <person name="Campbell M."/>
            <person name="Carlson J."/>
            <person name="Chalot M."/>
            <person name="Chapman J."/>
            <person name="Chen G.L."/>
            <person name="Cooper D."/>
            <person name="Coutinho P.M."/>
            <person name="Couturier J."/>
            <person name="Covert S."/>
            <person name="Cronk Q."/>
            <person name="Cunningham R."/>
            <person name="Davis J."/>
            <person name="Degroeve S."/>
            <person name="Dejardin A."/>
            <person name="Depamphilis C."/>
            <person name="Detter J."/>
            <person name="Dirks B."/>
            <person name="Dubchak I."/>
            <person name="Duplessis S."/>
            <person name="Ehlting J."/>
            <person name="Ellis B."/>
            <person name="Gendler K."/>
            <person name="Goodstein D."/>
            <person name="Gribskov M."/>
            <person name="Grimwood J."/>
            <person name="Groover A."/>
            <person name="Gunter L."/>
            <person name="Hamberger B."/>
            <person name="Heinze B."/>
            <person name="Helariutta Y."/>
            <person name="Henrissat B."/>
            <person name="Holligan D."/>
            <person name="Holt R."/>
            <person name="Huang W."/>
            <person name="Islam-Faridi N."/>
            <person name="Jones S."/>
            <person name="Jones-Rhoades M."/>
            <person name="Jorgensen R."/>
            <person name="Joshi C."/>
            <person name="Kangasjarvi J."/>
            <person name="Karlsson J."/>
            <person name="Kelleher C."/>
            <person name="Kirkpatrick R."/>
            <person name="Kirst M."/>
            <person name="Kohler A."/>
            <person name="Kalluri U."/>
            <person name="Larimer F."/>
            <person name="Leebens-Mack J."/>
            <person name="Leple J.C."/>
            <person name="Locascio P."/>
            <person name="Lou Y."/>
            <person name="Lucas S."/>
            <person name="Martin F."/>
            <person name="Montanini B."/>
            <person name="Napoli C."/>
            <person name="Nelson D.R."/>
            <person name="Nelson C."/>
            <person name="Nieminen K."/>
            <person name="Nilsson O."/>
            <person name="Pereda V."/>
            <person name="Peter G."/>
            <person name="Philippe R."/>
            <person name="Pilate G."/>
            <person name="Poliakov A."/>
            <person name="Razumovskaya J."/>
            <person name="Richardson P."/>
            <person name="Rinaldi C."/>
            <person name="Ritland K."/>
            <person name="Rouze P."/>
            <person name="Ryaboy D."/>
            <person name="Schmutz J."/>
            <person name="Schrader J."/>
            <person name="Segerman B."/>
            <person name="Shin H."/>
            <person name="Siddiqui A."/>
            <person name="Sterky F."/>
            <person name="Terry A."/>
            <person name="Tsai C.J."/>
            <person name="Uberbacher E."/>
            <person name="Unneberg P."/>
            <person name="Vahala J."/>
            <person name="Wall K."/>
            <person name="Wessler S."/>
            <person name="Yang G."/>
            <person name="Yin T."/>
            <person name="Douglas C."/>
            <person name="Marra M."/>
            <person name="Sandberg G."/>
            <person name="Van de Peer Y."/>
            <person name="Rokhsar D."/>
        </authorList>
    </citation>
    <scope>NUCLEOTIDE SEQUENCE [LARGE SCALE GENOMIC DNA]</scope>
    <source>
        <strain evidence="3">cv. Nisqually</strain>
    </source>
</reference>
<dbReference type="Proteomes" id="UP000006729">
    <property type="component" value="Chromosome 8"/>
</dbReference>
<proteinExistence type="predicted"/>
<dbReference type="InParanoid" id="A0A3N7FLR4"/>
<organism evidence="2 3">
    <name type="scientific">Populus trichocarpa</name>
    <name type="common">Western balsam poplar</name>
    <name type="synonym">Populus balsamifera subsp. trichocarpa</name>
    <dbReference type="NCBI Taxonomy" id="3694"/>
    <lineage>
        <taxon>Eukaryota</taxon>
        <taxon>Viridiplantae</taxon>
        <taxon>Streptophyta</taxon>
        <taxon>Embryophyta</taxon>
        <taxon>Tracheophyta</taxon>
        <taxon>Spermatophyta</taxon>
        <taxon>Magnoliopsida</taxon>
        <taxon>eudicotyledons</taxon>
        <taxon>Gunneridae</taxon>
        <taxon>Pentapetalae</taxon>
        <taxon>rosids</taxon>
        <taxon>fabids</taxon>
        <taxon>Malpighiales</taxon>
        <taxon>Salicaceae</taxon>
        <taxon>Saliceae</taxon>
        <taxon>Populus</taxon>
    </lineage>
</organism>
<name>A0A3N7FLR4_POPTR</name>
<feature type="region of interest" description="Disordered" evidence="1">
    <location>
        <begin position="125"/>
        <end position="229"/>
    </location>
</feature>
<evidence type="ECO:0000256" key="1">
    <source>
        <dbReference type="SAM" id="MobiDB-lite"/>
    </source>
</evidence>
<accession>A0A3N7FLR4</accession>
<dbReference type="AlphaFoldDB" id="A0A3N7FLR4"/>
<evidence type="ECO:0000313" key="3">
    <source>
        <dbReference type="Proteomes" id="UP000006729"/>
    </source>
</evidence>
<keyword evidence="3" id="KW-1185">Reference proteome</keyword>